<dbReference type="Pfam" id="PF04734">
    <property type="entry name" value="Ceramidase_alk"/>
    <property type="match status" value="1"/>
</dbReference>
<keyword evidence="4 5" id="KW-0378">Hydrolase</keyword>
<dbReference type="InterPro" id="IPR031331">
    <property type="entry name" value="NEUT/ALK_ceramidase_C"/>
</dbReference>
<evidence type="ECO:0000256" key="5">
    <source>
        <dbReference type="RuleBase" id="RU366019"/>
    </source>
</evidence>
<keyword evidence="5" id="KW-0746">Sphingolipid metabolism</keyword>
<evidence type="ECO:0000259" key="8">
    <source>
        <dbReference type="Pfam" id="PF17048"/>
    </source>
</evidence>
<evidence type="ECO:0000259" key="7">
    <source>
        <dbReference type="Pfam" id="PF04734"/>
    </source>
</evidence>
<sequence>MGKKKEVDTFVSTPSLACRFVFGFLFLAILAGACFFVGYEFGVMDIFSKGKLEDNVVDPDTVPEPTPGNYLIGVGRTDVTGPIVQVNMMGYANPSQIAQGLHQRLYSRTFIVSDLQNKSRVVFVTVDNGMASQIVKLEVIKKLQAKYGNMYNERNVVISGTHSHSGPAGYFQTLLIEVTSLGAVKETTDTFINGIFDSIVKAHSNMREGKLFVGTDDVVEGNINRSPSAYLHDPEGEREKYNFNTEQEMTMLKFQASNGQPIGAFTWFPVHGTSMNFSNHLISSDNRGRASALFEKMMRKPGEELSGNESFVAAFASANLGDVSPRTKGPICVDTGKSCDFAKSTCGVPPRVQKCNGFGPGVDMFDSTDIIANRQFETSKLIYNKTGVELEGSVGWVHQYVDMSKAPVKLDDGTTVTTCKPGMGYSFAAGTTDGPGAFDFTQSMTEGTFLWDTVRDEIIVKVVCSTPPPTEYYDCHRPKPVLLPTGYMDKPYAWHPHIVDVQMLKIGQLIIIAVPGEFTTMAGRRIKDAIAKEAIRFGVHNPKVVLAGLSNVYTHYITTPEEYEAQRYEGASTIFGPHTFQAYYQTYSSLVGPLVTAKQDNVSRGPAPDNILSEQIQLLPPPFPDRVPDGKNFGDVITDVNSTYKSGEKATVSFYGANPRHNMKLGSTYLAVEQLVNKTTWKTVYVDTDWSTIFQWDDGVSGSNAVERNVITAIFDIIHSVFDIHFEYEKAMQLYDEGEFQLTESLNDLINDGVIINRRSRAIQDLTRLGVLRFNADKTNTLSLKELPTVESHVTIDWWVPDDQPSGTYRITYYGDHKDQAGTVTSFVGHSSQFQVQAA</sequence>
<evidence type="ECO:0000313" key="9">
    <source>
        <dbReference type="EMBL" id="CAK8678860.1"/>
    </source>
</evidence>
<dbReference type="InterPro" id="IPR031329">
    <property type="entry name" value="NEUT/ALK_ceramidase_N"/>
</dbReference>
<keyword evidence="6" id="KW-1133">Transmembrane helix</keyword>
<keyword evidence="5" id="KW-0443">Lipid metabolism</keyword>
<feature type="transmembrane region" description="Helical" evidence="6">
    <location>
        <begin position="20"/>
        <end position="39"/>
    </location>
</feature>
<evidence type="ECO:0000313" key="10">
    <source>
        <dbReference type="Proteomes" id="UP001642483"/>
    </source>
</evidence>
<dbReference type="Gene3D" id="2.60.40.2300">
    <property type="entry name" value="Neutral/alkaline non-lysosomal ceramidase, C-terminal domain"/>
    <property type="match status" value="2"/>
</dbReference>
<dbReference type="Proteomes" id="UP001642483">
    <property type="component" value="Unassembled WGS sequence"/>
</dbReference>
<protein>
    <recommendedName>
        <fullName evidence="3 5">Neutral ceramidase</fullName>
        <ecNumber evidence="2 5">3.5.1.23</ecNumber>
    </recommendedName>
</protein>
<feature type="domain" description="Neutral/alkaline non-lysosomal ceramidase C-terminal" evidence="8">
    <location>
        <begin position="789"/>
        <end position="836"/>
    </location>
</feature>
<reference evidence="9 10" key="1">
    <citation type="submission" date="2024-02" db="EMBL/GenBank/DDBJ databases">
        <authorList>
            <person name="Daric V."/>
            <person name="Darras S."/>
        </authorList>
    </citation>
    <scope>NUCLEOTIDE SEQUENCE [LARGE SCALE GENOMIC DNA]</scope>
</reference>
<evidence type="ECO:0000256" key="2">
    <source>
        <dbReference type="ARBA" id="ARBA00011891"/>
    </source>
</evidence>
<name>A0ABP0FGQ5_CLALP</name>
<evidence type="ECO:0000256" key="4">
    <source>
        <dbReference type="ARBA" id="ARBA00022801"/>
    </source>
</evidence>
<evidence type="ECO:0000256" key="1">
    <source>
        <dbReference type="ARBA" id="ARBA00009835"/>
    </source>
</evidence>
<organism evidence="9 10">
    <name type="scientific">Clavelina lepadiformis</name>
    <name type="common">Light-bulb sea squirt</name>
    <name type="synonym">Ascidia lepadiformis</name>
    <dbReference type="NCBI Taxonomy" id="159417"/>
    <lineage>
        <taxon>Eukaryota</taxon>
        <taxon>Metazoa</taxon>
        <taxon>Chordata</taxon>
        <taxon>Tunicata</taxon>
        <taxon>Ascidiacea</taxon>
        <taxon>Aplousobranchia</taxon>
        <taxon>Clavelinidae</taxon>
        <taxon>Clavelina</taxon>
    </lineage>
</organism>
<gene>
    <name evidence="9" type="ORF">CVLEPA_LOCUS9134</name>
</gene>
<comment type="caution">
    <text evidence="9">The sequence shown here is derived from an EMBL/GenBank/DDBJ whole genome shotgun (WGS) entry which is preliminary data.</text>
</comment>
<feature type="domain" description="Neutral/alkaline non-lysosomal ceramidase N-terminal" evidence="7">
    <location>
        <begin position="70"/>
        <end position="585"/>
    </location>
</feature>
<dbReference type="EC" id="3.5.1.23" evidence="2 5"/>
<comment type="similarity">
    <text evidence="1 5">Belongs to the neutral ceramidase family.</text>
</comment>
<comment type="catalytic activity">
    <reaction evidence="5">
        <text>an N-acylsphing-4-enine + H2O = sphing-4-enine + a fatty acid</text>
        <dbReference type="Rhea" id="RHEA:20856"/>
        <dbReference type="ChEBI" id="CHEBI:15377"/>
        <dbReference type="ChEBI" id="CHEBI:28868"/>
        <dbReference type="ChEBI" id="CHEBI:52639"/>
        <dbReference type="ChEBI" id="CHEBI:57756"/>
        <dbReference type="EC" id="3.5.1.23"/>
    </reaction>
</comment>
<dbReference type="InterPro" id="IPR038445">
    <property type="entry name" value="NCDase_C_sf"/>
</dbReference>
<dbReference type="PANTHER" id="PTHR12670:SF1">
    <property type="entry name" value="NEUTRAL CERAMIDASE"/>
    <property type="match status" value="1"/>
</dbReference>
<evidence type="ECO:0000256" key="6">
    <source>
        <dbReference type="SAM" id="Phobius"/>
    </source>
</evidence>
<dbReference type="EMBL" id="CAWYQH010000057">
    <property type="protein sequence ID" value="CAK8678860.1"/>
    <property type="molecule type" value="Genomic_DNA"/>
</dbReference>
<dbReference type="Pfam" id="PF17048">
    <property type="entry name" value="Ceramidse_alk_C"/>
    <property type="match status" value="2"/>
</dbReference>
<accession>A0ABP0FGQ5</accession>
<dbReference type="InterPro" id="IPR006823">
    <property type="entry name" value="Ceramidase_alk"/>
</dbReference>
<keyword evidence="10" id="KW-1185">Reference proteome</keyword>
<feature type="domain" description="Neutral/alkaline non-lysosomal ceramidase C-terminal" evidence="8">
    <location>
        <begin position="588"/>
        <end position="699"/>
    </location>
</feature>
<dbReference type="PANTHER" id="PTHR12670">
    <property type="entry name" value="CERAMIDASE"/>
    <property type="match status" value="1"/>
</dbReference>
<dbReference type="PROSITE" id="PS51257">
    <property type="entry name" value="PROKAR_LIPOPROTEIN"/>
    <property type="match status" value="1"/>
</dbReference>
<proteinExistence type="inferred from homology"/>
<keyword evidence="6" id="KW-0472">Membrane</keyword>
<evidence type="ECO:0000256" key="3">
    <source>
        <dbReference type="ARBA" id="ARBA00019235"/>
    </source>
</evidence>
<keyword evidence="6" id="KW-0812">Transmembrane</keyword>